<dbReference type="Proteomes" id="UP000759131">
    <property type="component" value="Unassembled WGS sequence"/>
</dbReference>
<proteinExistence type="predicted"/>
<dbReference type="OrthoDB" id="619536at2759"/>
<dbReference type="GO" id="GO:0005737">
    <property type="term" value="C:cytoplasm"/>
    <property type="evidence" value="ECO:0007669"/>
    <property type="project" value="TreeGrafter"/>
</dbReference>
<feature type="region of interest" description="Disordered" evidence="1">
    <location>
        <begin position="737"/>
        <end position="757"/>
    </location>
</feature>
<reference evidence="2" key="1">
    <citation type="submission" date="2020-11" db="EMBL/GenBank/DDBJ databases">
        <authorList>
            <person name="Tran Van P."/>
        </authorList>
    </citation>
    <scope>NUCLEOTIDE SEQUENCE</scope>
</reference>
<name>A0A7R9KXQ0_9ACAR</name>
<dbReference type="Pfam" id="PF08568">
    <property type="entry name" value="Kinetochor_Ybp2"/>
    <property type="match status" value="1"/>
</dbReference>
<organism evidence="2">
    <name type="scientific">Medioppia subpectinata</name>
    <dbReference type="NCBI Taxonomy" id="1979941"/>
    <lineage>
        <taxon>Eukaryota</taxon>
        <taxon>Metazoa</taxon>
        <taxon>Ecdysozoa</taxon>
        <taxon>Arthropoda</taxon>
        <taxon>Chelicerata</taxon>
        <taxon>Arachnida</taxon>
        <taxon>Acari</taxon>
        <taxon>Acariformes</taxon>
        <taxon>Sarcoptiformes</taxon>
        <taxon>Oribatida</taxon>
        <taxon>Brachypylina</taxon>
        <taxon>Oppioidea</taxon>
        <taxon>Oppiidae</taxon>
        <taxon>Medioppia</taxon>
    </lineage>
</organism>
<keyword evidence="3" id="KW-1185">Reference proteome</keyword>
<dbReference type="PANTHER" id="PTHR15430:SF1">
    <property type="entry name" value="GLOMULIN"/>
    <property type="match status" value="1"/>
</dbReference>
<dbReference type="InterPro" id="IPR019516">
    <property type="entry name" value="Glomulin/ALF4"/>
</dbReference>
<dbReference type="EMBL" id="OC863439">
    <property type="protein sequence ID" value="CAD7631001.1"/>
    <property type="molecule type" value="Genomic_DNA"/>
</dbReference>
<sequence length="1061" mass="119184">MNCCLNITIYMGVNGKALRLRTNMEASRPPMRTNVLRTTFQYLLTYEPFFRCRHECIDSVAEEVPDISDEDVDRVGAKRKCCDVPLIHVCERLVMATIGLCPLDSHGMIVGSDAKGLPIVSALHRYGSGATHRVAYDVSQLNDDFDIKLFHRDFPVISIVNNGAQNDRTFVPRLQSQAVEILVNFWLNSSAFLGTSSLALSFQIKHLLNGSIGFNEDPAVTLCHFLCGQLLNAFFGCDPLQTSHYCRLVCRQLWHRCHRYHLREVLIAFLAELENDTIGGETNAGATTASTAPYGCDHNVFKAILKPLECVLIQLPTKRNETLKWVLSTLNAHISRLSVDTIDDYQFEGEEKQFIDNDVNAKQINNVLPLYISFIQTFVNEVDVTKRLADGPSAPLTNGNCKTSDPHIQRTILLKALLRLLDHPLLHLDLSEETNGESRELAVQVVKLISRLQSNYYVLFERIDLITSNKKLKNSDNSDIELSKDVFVSAMANLSYLVHSESIGLCGTNFVPCIYTHVYVFGVHLQFIDVLLKSSVCLIYEKGLYLAQQLLSQINDCELEAHFLDLIRSIPIEKSLINIMVYSSVESHRKRALNIFRRLIVSFDSSGRYKILLSILSQPQQHSGLQGLVIGIYKDFMFTSELFLGHQLQRMMKLAIKSSLPEGVATDLLEQNDTIFATLNIVRYVCIKDNKTKNETKLWDIMPFVKDQLLRPLHKALDLSRAHYKLELCKLKEQKTGGSSSARKKSGPKVEVRIGGQKNGQIPNLPVDHKHKIVLLALQNFDLIEMAKTLSAGSNTLKSASAPKASVPFRSSMPNTCAACSVAHSMASTVVQPVTCLERRYRTAQSVCAGDERLSLVLNLDLLNADLVFTRLESGRGDGVRHQHHSRRIGFEGNLQRRVMRVNSVGDNAVKHLFVERRRLGYECGPGIDGPLALLQSGRRVTHRYSDTRVHQLSHIIAGRIQFRCQLFIRPFDCLKRVDGLNVLKRMGALLVPTDERALDVSAQIGRTERLTARCSLDLGQVTYECWTESGHSMPDESGRCLMNGFFDIDITIGEIVTEMT</sequence>
<dbReference type="EMBL" id="CAJPIZ010008864">
    <property type="protein sequence ID" value="CAG2111431.1"/>
    <property type="molecule type" value="Genomic_DNA"/>
</dbReference>
<dbReference type="AlphaFoldDB" id="A0A7R9KXQ0"/>
<evidence type="ECO:0000256" key="1">
    <source>
        <dbReference type="SAM" id="MobiDB-lite"/>
    </source>
</evidence>
<gene>
    <name evidence="2" type="ORF">OSB1V03_LOCUS11412</name>
</gene>
<evidence type="ECO:0000313" key="2">
    <source>
        <dbReference type="EMBL" id="CAD7631001.1"/>
    </source>
</evidence>
<dbReference type="PANTHER" id="PTHR15430">
    <property type="entry name" value="GLOMULIN"/>
    <property type="match status" value="1"/>
</dbReference>
<accession>A0A7R9KXQ0</accession>
<evidence type="ECO:0000313" key="3">
    <source>
        <dbReference type="Proteomes" id="UP000759131"/>
    </source>
</evidence>
<dbReference type="GO" id="GO:0055105">
    <property type="term" value="F:ubiquitin-protein transferase inhibitor activity"/>
    <property type="evidence" value="ECO:0007669"/>
    <property type="project" value="TreeGrafter"/>
</dbReference>
<dbReference type="InterPro" id="IPR013877">
    <property type="entry name" value="YAP-bd/ALF4/Glomulin"/>
</dbReference>
<protein>
    <submittedName>
        <fullName evidence="2">Uncharacterized protein</fullName>
    </submittedName>
</protein>